<dbReference type="AlphaFoldDB" id="A0A368Q507"/>
<proteinExistence type="predicted"/>
<gene>
    <name evidence="1" type="ORF">SETIT_2G303700v2</name>
</gene>
<sequence>MPYRRSILGFSHWIRAERLWLVQRGQKPSASVGARAVGRPTLLSLSLLLSHPTQQNRSINKSIDGLLITVVPCPYMSGADVCYRYFASPIYVAIGFAWSPLMLANTPSGEKRPFHYPNSSHCCFTL</sequence>
<name>A0A368Q507_SETIT</name>
<protein>
    <submittedName>
        <fullName evidence="1">Uncharacterized protein</fullName>
    </submittedName>
</protein>
<reference evidence="1" key="2">
    <citation type="submission" date="2015-07" db="EMBL/GenBank/DDBJ databases">
        <authorList>
            <person name="Noorani M."/>
        </authorList>
    </citation>
    <scope>NUCLEOTIDE SEQUENCE</scope>
    <source>
        <strain evidence="1">Yugu1</strain>
    </source>
</reference>
<organism evidence="1">
    <name type="scientific">Setaria italica</name>
    <name type="common">Foxtail millet</name>
    <name type="synonym">Panicum italicum</name>
    <dbReference type="NCBI Taxonomy" id="4555"/>
    <lineage>
        <taxon>Eukaryota</taxon>
        <taxon>Viridiplantae</taxon>
        <taxon>Streptophyta</taxon>
        <taxon>Embryophyta</taxon>
        <taxon>Tracheophyta</taxon>
        <taxon>Spermatophyta</taxon>
        <taxon>Magnoliopsida</taxon>
        <taxon>Liliopsida</taxon>
        <taxon>Poales</taxon>
        <taxon>Poaceae</taxon>
        <taxon>PACMAD clade</taxon>
        <taxon>Panicoideae</taxon>
        <taxon>Panicodae</taxon>
        <taxon>Paniceae</taxon>
        <taxon>Cenchrinae</taxon>
        <taxon>Setaria</taxon>
    </lineage>
</organism>
<dbReference type="EMBL" id="CM003529">
    <property type="protein sequence ID" value="RCV12894.1"/>
    <property type="molecule type" value="Genomic_DNA"/>
</dbReference>
<reference evidence="1" key="1">
    <citation type="journal article" date="2012" name="Nat. Biotechnol.">
        <title>Reference genome sequence of the model plant Setaria.</title>
        <authorList>
            <person name="Bennetzen J.L."/>
            <person name="Schmutz J."/>
            <person name="Wang H."/>
            <person name="Percifield R."/>
            <person name="Hawkins J."/>
            <person name="Pontaroli A.C."/>
            <person name="Estep M."/>
            <person name="Feng L."/>
            <person name="Vaughn J.N."/>
            <person name="Grimwood J."/>
            <person name="Jenkins J."/>
            <person name="Barry K."/>
            <person name="Lindquist E."/>
            <person name="Hellsten U."/>
            <person name="Deshpande S."/>
            <person name="Wang X."/>
            <person name="Wu X."/>
            <person name="Mitros T."/>
            <person name="Triplett J."/>
            <person name="Yang X."/>
            <person name="Ye C.Y."/>
            <person name="Mauro-Herrera M."/>
            <person name="Wang L."/>
            <person name="Li P."/>
            <person name="Sharma M."/>
            <person name="Sharma R."/>
            <person name="Ronald P.C."/>
            <person name="Panaud O."/>
            <person name="Kellogg E.A."/>
            <person name="Brutnell T.P."/>
            <person name="Doust A.N."/>
            <person name="Tuskan G.A."/>
            <person name="Rokhsar D."/>
            <person name="Devos K.M."/>
        </authorList>
    </citation>
    <scope>NUCLEOTIDE SEQUENCE [LARGE SCALE GENOMIC DNA]</scope>
    <source>
        <strain evidence="1">Yugu1</strain>
    </source>
</reference>
<evidence type="ECO:0000313" key="1">
    <source>
        <dbReference type="EMBL" id="RCV12894.1"/>
    </source>
</evidence>
<accession>A0A368Q507</accession>